<dbReference type="EMBL" id="QFVR01000022">
    <property type="protein sequence ID" value="PWI24380.1"/>
    <property type="molecule type" value="Genomic_DNA"/>
</dbReference>
<keyword evidence="1" id="KW-0812">Transmembrane</keyword>
<dbReference type="Proteomes" id="UP000245938">
    <property type="component" value="Unassembled WGS sequence"/>
</dbReference>
<comment type="caution">
    <text evidence="2">The sequence shown here is derived from an EMBL/GenBank/DDBJ whole genome shotgun (WGS) entry which is preliminary data.</text>
</comment>
<evidence type="ECO:0000313" key="3">
    <source>
        <dbReference type="Proteomes" id="UP000245938"/>
    </source>
</evidence>
<feature type="transmembrane region" description="Helical" evidence="1">
    <location>
        <begin position="38"/>
        <end position="57"/>
    </location>
</feature>
<proteinExistence type="predicted"/>
<dbReference type="RefSeq" id="WP_109306974.1">
    <property type="nucleotide sequence ID" value="NZ_BJUF01000015.1"/>
</dbReference>
<protein>
    <submittedName>
        <fullName evidence="2">Uncharacterized protein</fullName>
    </submittedName>
</protein>
<name>A0A2U3AIM5_9BACL</name>
<dbReference type="OrthoDB" id="2454154at2"/>
<organism evidence="2 3">
    <name type="scientific">Kurthia sibirica</name>
    <dbReference type="NCBI Taxonomy" id="202750"/>
    <lineage>
        <taxon>Bacteria</taxon>
        <taxon>Bacillati</taxon>
        <taxon>Bacillota</taxon>
        <taxon>Bacilli</taxon>
        <taxon>Bacillales</taxon>
        <taxon>Caryophanaceae</taxon>
        <taxon>Kurthia</taxon>
    </lineage>
</organism>
<sequence>MVKRKRLLLGVLIVSLIEIIYFYFMGKKFVYMNGLKEVIEIVIIGNIAFFVAYFLLLEPSNFRKKYILLIIAYALLIIAPFVYHSKMPSTTFEEAQKLIMRTEGGKVVKDRDYTTTIKTYEGNEVYLIALEKKSTVKRFAFDAENQRYYPFSN</sequence>
<keyword evidence="1" id="KW-1133">Transmembrane helix</keyword>
<reference evidence="2 3" key="1">
    <citation type="submission" date="2018-05" db="EMBL/GenBank/DDBJ databases">
        <title>Kurthia sibirica genome sequence.</title>
        <authorList>
            <person name="Maclea K.S."/>
            <person name="Goen A.E."/>
        </authorList>
    </citation>
    <scope>NUCLEOTIDE SEQUENCE [LARGE SCALE GENOMIC DNA]</scope>
    <source>
        <strain evidence="2 3">ATCC 49154</strain>
    </source>
</reference>
<feature type="transmembrane region" description="Helical" evidence="1">
    <location>
        <begin position="66"/>
        <end position="83"/>
    </location>
</feature>
<keyword evidence="1" id="KW-0472">Membrane</keyword>
<evidence type="ECO:0000256" key="1">
    <source>
        <dbReference type="SAM" id="Phobius"/>
    </source>
</evidence>
<gene>
    <name evidence="2" type="ORF">DEX24_13670</name>
</gene>
<accession>A0A2U3AIM5</accession>
<evidence type="ECO:0000313" key="2">
    <source>
        <dbReference type="EMBL" id="PWI24380.1"/>
    </source>
</evidence>
<feature type="transmembrane region" description="Helical" evidence="1">
    <location>
        <begin position="7"/>
        <end position="26"/>
    </location>
</feature>
<keyword evidence="3" id="KW-1185">Reference proteome</keyword>
<dbReference type="AlphaFoldDB" id="A0A2U3AIM5"/>